<dbReference type="Proteomes" id="UP000688137">
    <property type="component" value="Unassembled WGS sequence"/>
</dbReference>
<feature type="domain" description="Ubiquitin-like" evidence="1">
    <location>
        <begin position="7"/>
        <end position="84"/>
    </location>
</feature>
<evidence type="ECO:0000259" key="1">
    <source>
        <dbReference type="PROSITE" id="PS50053"/>
    </source>
</evidence>
<organism evidence="2 3">
    <name type="scientific">Paramecium primaurelia</name>
    <dbReference type="NCBI Taxonomy" id="5886"/>
    <lineage>
        <taxon>Eukaryota</taxon>
        <taxon>Sar</taxon>
        <taxon>Alveolata</taxon>
        <taxon>Ciliophora</taxon>
        <taxon>Intramacronucleata</taxon>
        <taxon>Oligohymenophorea</taxon>
        <taxon>Peniculida</taxon>
        <taxon>Parameciidae</taxon>
        <taxon>Paramecium</taxon>
    </lineage>
</organism>
<dbReference type="InterPro" id="IPR000626">
    <property type="entry name" value="Ubiquitin-like_dom"/>
</dbReference>
<comment type="caution">
    <text evidence="2">The sequence shown here is derived from an EMBL/GenBank/DDBJ whole genome shotgun (WGS) entry which is preliminary data.</text>
</comment>
<dbReference type="Pfam" id="PF11976">
    <property type="entry name" value="Rad60-SLD"/>
    <property type="match status" value="1"/>
</dbReference>
<dbReference type="InterPro" id="IPR022617">
    <property type="entry name" value="Rad60/SUMO-like_dom"/>
</dbReference>
<name>A0A8S1PJ04_PARPR</name>
<accession>A0A8S1PJ04</accession>
<dbReference type="PROSITE" id="PS50053">
    <property type="entry name" value="UBIQUITIN_2"/>
    <property type="match status" value="1"/>
</dbReference>
<dbReference type="AlphaFoldDB" id="A0A8S1PJ04"/>
<sequence>MSNNQSITVIITYAQKNKVYNIEIDPSTKVQELINEFYEMLHPSGQEKIVLRYQGTQLNPNRTFEEQGVRKGTQIDLLVETQGGL</sequence>
<evidence type="ECO:0000313" key="2">
    <source>
        <dbReference type="EMBL" id="CAD8103116.1"/>
    </source>
</evidence>
<proteinExistence type="predicted"/>
<dbReference type="EMBL" id="CAJJDM010000123">
    <property type="protein sequence ID" value="CAD8103116.1"/>
    <property type="molecule type" value="Genomic_DNA"/>
</dbReference>
<keyword evidence="3" id="KW-1185">Reference proteome</keyword>
<protein>
    <recommendedName>
        <fullName evidence="1">Ubiquitin-like domain-containing protein</fullName>
    </recommendedName>
</protein>
<evidence type="ECO:0000313" key="3">
    <source>
        <dbReference type="Proteomes" id="UP000688137"/>
    </source>
</evidence>
<reference evidence="2" key="1">
    <citation type="submission" date="2021-01" db="EMBL/GenBank/DDBJ databases">
        <authorList>
            <consortium name="Genoscope - CEA"/>
            <person name="William W."/>
        </authorList>
    </citation>
    <scope>NUCLEOTIDE SEQUENCE</scope>
</reference>
<dbReference type="OMA" id="INEFHEM"/>
<gene>
    <name evidence="2" type="ORF">PPRIM_AZ9-3.1.T1200042</name>
</gene>